<dbReference type="EMBL" id="FNPX01000007">
    <property type="protein sequence ID" value="SDZ19005.1"/>
    <property type="molecule type" value="Genomic_DNA"/>
</dbReference>
<evidence type="ECO:0000256" key="1">
    <source>
        <dbReference type="SAM" id="MobiDB-lite"/>
    </source>
</evidence>
<keyword evidence="3" id="KW-1185">Reference proteome</keyword>
<evidence type="ECO:0000313" key="3">
    <source>
        <dbReference type="Proteomes" id="UP000198914"/>
    </source>
</evidence>
<proteinExistence type="predicted"/>
<evidence type="ECO:0000313" key="2">
    <source>
        <dbReference type="EMBL" id="SDZ19005.1"/>
    </source>
</evidence>
<protein>
    <submittedName>
        <fullName evidence="2">Uncharacterized protein</fullName>
    </submittedName>
</protein>
<name>A0A1H3R113_9RHOB</name>
<organism evidence="2 3">
    <name type="scientific">Jannaschia faecimaris</name>
    <dbReference type="NCBI Taxonomy" id="1244108"/>
    <lineage>
        <taxon>Bacteria</taxon>
        <taxon>Pseudomonadati</taxon>
        <taxon>Pseudomonadota</taxon>
        <taxon>Alphaproteobacteria</taxon>
        <taxon>Rhodobacterales</taxon>
        <taxon>Roseobacteraceae</taxon>
        <taxon>Jannaschia</taxon>
    </lineage>
</organism>
<dbReference type="Proteomes" id="UP000198914">
    <property type="component" value="Unassembled WGS sequence"/>
</dbReference>
<gene>
    <name evidence="2" type="ORF">SAMN05444004_10796</name>
</gene>
<reference evidence="3" key="1">
    <citation type="submission" date="2016-10" db="EMBL/GenBank/DDBJ databases">
        <authorList>
            <person name="Varghese N."/>
            <person name="Submissions S."/>
        </authorList>
    </citation>
    <scope>NUCLEOTIDE SEQUENCE [LARGE SCALE GENOMIC DNA]</scope>
    <source>
        <strain evidence="3">DSM 100420</strain>
    </source>
</reference>
<dbReference type="AlphaFoldDB" id="A0A1H3R113"/>
<sequence>MNRVDMDLGTQVGSAAPKHGAQTHRNRDGGHAGAHPARERALVGHCRAVLGPVGMVLGEFVLGGLVRHGGKLGLLGD</sequence>
<accession>A0A1H3R113</accession>
<feature type="compositionally biased region" description="Basic and acidic residues" evidence="1">
    <location>
        <begin position="25"/>
        <end position="37"/>
    </location>
</feature>
<feature type="region of interest" description="Disordered" evidence="1">
    <location>
        <begin position="1"/>
        <end position="37"/>
    </location>
</feature>